<evidence type="ECO:0000313" key="14">
    <source>
        <dbReference type="EMBL" id="ETD73051.1"/>
    </source>
</evidence>
<proteinExistence type="inferred from homology"/>
<keyword evidence="8" id="KW-0067">ATP-binding</keyword>
<dbReference type="Pfam" id="PF01288">
    <property type="entry name" value="HPPK"/>
    <property type="match status" value="1"/>
</dbReference>
<evidence type="ECO:0000256" key="2">
    <source>
        <dbReference type="ARBA" id="ARBA00005810"/>
    </source>
</evidence>
<evidence type="ECO:0000256" key="6">
    <source>
        <dbReference type="ARBA" id="ARBA00022741"/>
    </source>
</evidence>
<protein>
    <recommendedName>
        <fullName evidence="4">2-amino-4-hydroxy-6-hydroxymethyldihydropteridine pyrophosphokinase</fullName>
        <ecNumber evidence="3">2.7.6.3</ecNumber>
    </recommendedName>
    <alternativeName>
        <fullName evidence="11">6-hydroxymethyl-7,8-dihydropterin pyrophosphokinase</fullName>
    </alternativeName>
    <alternativeName>
        <fullName evidence="12">7,8-dihydro-6-hydroxymethylpterin-pyrophosphokinase</fullName>
    </alternativeName>
</protein>
<dbReference type="InterPro" id="IPR035907">
    <property type="entry name" value="Hppk_sf"/>
</dbReference>
<dbReference type="PROSITE" id="PS00794">
    <property type="entry name" value="HPPK"/>
    <property type="match status" value="1"/>
</dbReference>
<comment type="pathway">
    <text evidence="1">Cofactor biosynthesis; tetrahydrofolate biosynthesis; 2-amino-4-hydroxy-6-hydroxymethyl-7,8-dihydropteridine diphosphate from 7,8-dihydroneopterin triphosphate: step 4/4.</text>
</comment>
<dbReference type="InterPro" id="IPR000550">
    <property type="entry name" value="Hppk"/>
</dbReference>
<evidence type="ECO:0000256" key="5">
    <source>
        <dbReference type="ARBA" id="ARBA00022679"/>
    </source>
</evidence>
<keyword evidence="15" id="KW-1185">Reference proteome</keyword>
<evidence type="ECO:0000256" key="8">
    <source>
        <dbReference type="ARBA" id="ARBA00022840"/>
    </source>
</evidence>
<organism evidence="14 15">
    <name type="scientific">Pelistega indica</name>
    <dbReference type="NCBI Taxonomy" id="1414851"/>
    <lineage>
        <taxon>Bacteria</taxon>
        <taxon>Pseudomonadati</taxon>
        <taxon>Pseudomonadota</taxon>
        <taxon>Betaproteobacteria</taxon>
        <taxon>Burkholderiales</taxon>
        <taxon>Alcaligenaceae</taxon>
        <taxon>Pelistega</taxon>
    </lineage>
</organism>
<evidence type="ECO:0000256" key="12">
    <source>
        <dbReference type="ARBA" id="ARBA00033413"/>
    </source>
</evidence>
<dbReference type="GO" id="GO:0005524">
    <property type="term" value="F:ATP binding"/>
    <property type="evidence" value="ECO:0007669"/>
    <property type="project" value="UniProtKB-KW"/>
</dbReference>
<feature type="domain" description="7,8-dihydro-6-hydroxymethylpterin-pyrophosphokinase" evidence="13">
    <location>
        <begin position="91"/>
        <end position="102"/>
    </location>
</feature>
<dbReference type="NCBIfam" id="TIGR01498">
    <property type="entry name" value="folK"/>
    <property type="match status" value="1"/>
</dbReference>
<dbReference type="UniPathway" id="UPA00077">
    <property type="reaction ID" value="UER00155"/>
</dbReference>
<evidence type="ECO:0000313" key="15">
    <source>
        <dbReference type="Proteomes" id="UP000018766"/>
    </source>
</evidence>
<dbReference type="GO" id="GO:0046656">
    <property type="term" value="P:folic acid biosynthetic process"/>
    <property type="evidence" value="ECO:0007669"/>
    <property type="project" value="UniProtKB-KW"/>
</dbReference>
<dbReference type="PATRIC" id="fig|1414851.3.peg.141"/>
<reference evidence="14 15" key="1">
    <citation type="submission" date="2013-11" db="EMBL/GenBank/DDBJ databases">
        <title>Genomic analysis of Pelistega sp. HM-7.</title>
        <authorList>
            <person name="Kumbhare S.V."/>
            <person name="Shetty S.A."/>
            <person name="Sharma O."/>
            <person name="Dhotre D.P."/>
        </authorList>
    </citation>
    <scope>NUCLEOTIDE SEQUENCE [LARGE SCALE GENOMIC DNA]</scope>
    <source>
        <strain evidence="14 15">HM-7</strain>
    </source>
</reference>
<dbReference type="Proteomes" id="UP000018766">
    <property type="component" value="Unassembled WGS sequence"/>
</dbReference>
<name>V8GAB9_9BURK</name>
<evidence type="ECO:0000256" key="4">
    <source>
        <dbReference type="ARBA" id="ARBA00016218"/>
    </source>
</evidence>
<evidence type="ECO:0000256" key="7">
    <source>
        <dbReference type="ARBA" id="ARBA00022777"/>
    </source>
</evidence>
<keyword evidence="5" id="KW-0808">Transferase</keyword>
<dbReference type="GO" id="GO:0003848">
    <property type="term" value="F:2-amino-4-hydroxy-6-hydroxymethyldihydropteridine diphosphokinase activity"/>
    <property type="evidence" value="ECO:0007669"/>
    <property type="project" value="UniProtKB-EC"/>
</dbReference>
<evidence type="ECO:0000256" key="10">
    <source>
        <dbReference type="ARBA" id="ARBA00029409"/>
    </source>
</evidence>
<evidence type="ECO:0000259" key="13">
    <source>
        <dbReference type="PROSITE" id="PS00794"/>
    </source>
</evidence>
<dbReference type="PANTHER" id="PTHR43071">
    <property type="entry name" value="2-AMINO-4-HYDROXY-6-HYDROXYMETHYLDIHYDROPTERIDINE PYROPHOSPHOKINASE"/>
    <property type="match status" value="1"/>
</dbReference>
<comment type="caution">
    <text evidence="14">The sequence shown here is derived from an EMBL/GenBank/DDBJ whole genome shotgun (WGS) entry which is preliminary data.</text>
</comment>
<dbReference type="SUPFAM" id="SSF55083">
    <property type="entry name" value="6-hydroxymethyl-7,8-dihydropterin pyrophosphokinase, HPPK"/>
    <property type="match status" value="1"/>
</dbReference>
<dbReference type="PANTHER" id="PTHR43071:SF1">
    <property type="entry name" value="2-AMINO-4-HYDROXY-6-HYDROXYMETHYLDIHYDROPTERIDINE PYROPHOSPHOKINASE"/>
    <property type="match status" value="1"/>
</dbReference>
<sequence length="163" mass="17802">MTKTMNNAYIALGSNLGESSNYLGKALHDLSTTPDILSINCSSFYRSSPVDSHGPDYVNAVAQLSTTLSSQQLLALLQSVELKYGRERPYKNAPRTLDLDILLFNNEVSNTTTLTIPHPRMHLRAFVLVPLKEIAPEITLPQGAIDDLIGAAYANGQTLTKMP</sequence>
<dbReference type="Gene3D" id="3.30.70.560">
    <property type="entry name" value="7,8-Dihydro-6-hydroxymethylpterin-pyrophosphokinase HPPK"/>
    <property type="match status" value="1"/>
</dbReference>
<gene>
    <name evidence="14" type="ORF">V757_00640</name>
</gene>
<evidence type="ECO:0000256" key="11">
    <source>
        <dbReference type="ARBA" id="ARBA00029766"/>
    </source>
</evidence>
<keyword evidence="7 14" id="KW-0418">Kinase</keyword>
<dbReference type="EC" id="2.7.6.3" evidence="3"/>
<evidence type="ECO:0000256" key="3">
    <source>
        <dbReference type="ARBA" id="ARBA00013253"/>
    </source>
</evidence>
<keyword evidence="6" id="KW-0547">Nucleotide-binding</keyword>
<dbReference type="EMBL" id="AYSV01000004">
    <property type="protein sequence ID" value="ETD73051.1"/>
    <property type="molecule type" value="Genomic_DNA"/>
</dbReference>
<evidence type="ECO:0000256" key="1">
    <source>
        <dbReference type="ARBA" id="ARBA00005051"/>
    </source>
</evidence>
<dbReference type="OrthoDB" id="9808041at2"/>
<dbReference type="GO" id="GO:0046654">
    <property type="term" value="P:tetrahydrofolate biosynthetic process"/>
    <property type="evidence" value="ECO:0007669"/>
    <property type="project" value="UniProtKB-UniPathway"/>
</dbReference>
<dbReference type="CDD" id="cd00483">
    <property type="entry name" value="HPPK"/>
    <property type="match status" value="1"/>
</dbReference>
<comment type="function">
    <text evidence="10">Catalyzes the transfer of pyrophosphate from adenosine triphosphate (ATP) to 6-hydroxymethyl-7,8-dihydropterin, an enzymatic step in folate biosynthesis pathway.</text>
</comment>
<dbReference type="GO" id="GO:0016301">
    <property type="term" value="F:kinase activity"/>
    <property type="evidence" value="ECO:0007669"/>
    <property type="project" value="UniProtKB-KW"/>
</dbReference>
<evidence type="ECO:0000256" key="9">
    <source>
        <dbReference type="ARBA" id="ARBA00022909"/>
    </source>
</evidence>
<keyword evidence="9" id="KW-0289">Folate biosynthesis</keyword>
<dbReference type="AlphaFoldDB" id="V8GAB9"/>
<accession>V8GAB9</accession>
<comment type="similarity">
    <text evidence="2">Belongs to the HPPK family.</text>
</comment>